<comment type="subunit">
    <text evidence="7">Monomer.</text>
</comment>
<protein>
    <recommendedName>
        <fullName evidence="7">Shikimate kinase</fullName>
        <shortName evidence="7">SK</shortName>
        <ecNumber evidence="7">2.7.1.71</ecNumber>
    </recommendedName>
</protein>
<feature type="binding site" evidence="7">
    <location>
        <position position="124"/>
    </location>
    <ligand>
        <name>ATP</name>
        <dbReference type="ChEBI" id="CHEBI:30616"/>
    </ligand>
</feature>
<dbReference type="EC" id="2.7.1.71" evidence="7"/>
<keyword evidence="6 7" id="KW-0057">Aromatic amino acid biosynthesis</keyword>
<comment type="caution">
    <text evidence="8">The sequence shown here is derived from an EMBL/GenBank/DDBJ whole genome shotgun (WGS) entry which is preliminary data.</text>
</comment>
<proteinExistence type="inferred from homology"/>
<dbReference type="GO" id="GO:0005829">
    <property type="term" value="C:cytosol"/>
    <property type="evidence" value="ECO:0007669"/>
    <property type="project" value="TreeGrafter"/>
</dbReference>
<dbReference type="InterPro" id="IPR000623">
    <property type="entry name" value="Shikimate_kinase/TSH1"/>
</dbReference>
<evidence type="ECO:0000313" key="8">
    <source>
        <dbReference type="EMBL" id="MBS4222415.1"/>
    </source>
</evidence>
<dbReference type="GO" id="GO:0004765">
    <property type="term" value="F:shikimate kinase activity"/>
    <property type="evidence" value="ECO:0007669"/>
    <property type="project" value="UniProtKB-UniRule"/>
</dbReference>
<dbReference type="PANTHER" id="PTHR21087:SF16">
    <property type="entry name" value="SHIKIMATE KINASE 1, CHLOROPLASTIC"/>
    <property type="match status" value="1"/>
</dbReference>
<evidence type="ECO:0000256" key="6">
    <source>
        <dbReference type="ARBA" id="ARBA00023141"/>
    </source>
</evidence>
<feature type="binding site" evidence="7">
    <location>
        <begin position="15"/>
        <end position="20"/>
    </location>
    <ligand>
        <name>ATP</name>
        <dbReference type="ChEBI" id="CHEBI:30616"/>
    </ligand>
</feature>
<dbReference type="GO" id="GO:0009423">
    <property type="term" value="P:chorismate biosynthetic process"/>
    <property type="evidence" value="ECO:0007669"/>
    <property type="project" value="UniProtKB-UniRule"/>
</dbReference>
<dbReference type="SUPFAM" id="SSF52540">
    <property type="entry name" value="P-loop containing nucleoside triphosphate hydrolases"/>
    <property type="match status" value="1"/>
</dbReference>
<comment type="similarity">
    <text evidence="7">Belongs to the shikimate kinase family.</text>
</comment>
<keyword evidence="5 7" id="KW-0067">ATP-binding</keyword>
<dbReference type="CDD" id="cd00464">
    <property type="entry name" value="SK"/>
    <property type="match status" value="1"/>
</dbReference>
<dbReference type="Gene3D" id="3.40.50.300">
    <property type="entry name" value="P-loop containing nucleotide triphosphate hydrolases"/>
    <property type="match status" value="1"/>
</dbReference>
<dbReference type="Pfam" id="PF01202">
    <property type="entry name" value="SKI"/>
    <property type="match status" value="1"/>
</dbReference>
<comment type="cofactor">
    <cofactor evidence="7">
        <name>Mg(2+)</name>
        <dbReference type="ChEBI" id="CHEBI:18420"/>
    </cofactor>
    <text evidence="7">Binds 1 Mg(2+) ion per subunit.</text>
</comment>
<dbReference type="PANTHER" id="PTHR21087">
    <property type="entry name" value="SHIKIMATE KINASE"/>
    <property type="match status" value="1"/>
</dbReference>
<reference evidence="8 9" key="1">
    <citation type="submission" date="2021-05" db="EMBL/GenBank/DDBJ databases">
        <title>Novel Bacillus species.</title>
        <authorList>
            <person name="Liu G."/>
        </authorList>
    </citation>
    <scope>NUCLEOTIDE SEQUENCE [LARGE SCALE GENOMIC DNA]</scope>
    <source>
        <strain evidence="8 9">FJAT-49682</strain>
    </source>
</reference>
<keyword evidence="7" id="KW-0963">Cytoplasm</keyword>
<keyword evidence="7" id="KW-0479">Metal-binding</keyword>
<feature type="binding site" evidence="7">
    <location>
        <position position="86"/>
    </location>
    <ligand>
        <name>substrate</name>
    </ligand>
</feature>
<dbReference type="GO" id="GO:0009073">
    <property type="term" value="P:aromatic amino acid family biosynthetic process"/>
    <property type="evidence" value="ECO:0007669"/>
    <property type="project" value="UniProtKB-KW"/>
</dbReference>
<dbReference type="GO" id="GO:0005524">
    <property type="term" value="F:ATP binding"/>
    <property type="evidence" value="ECO:0007669"/>
    <property type="project" value="UniProtKB-UniRule"/>
</dbReference>
<evidence type="ECO:0000256" key="5">
    <source>
        <dbReference type="ARBA" id="ARBA00022840"/>
    </source>
</evidence>
<feature type="binding site" evidence="7">
    <location>
        <position position="19"/>
    </location>
    <ligand>
        <name>Mg(2+)</name>
        <dbReference type="ChEBI" id="CHEBI:18420"/>
    </ligand>
</feature>
<comment type="pathway">
    <text evidence="7">Metabolic intermediate biosynthesis; chorismate biosynthesis; chorismate from D-erythrose 4-phosphate and phosphoenolpyruvate: step 5/7.</text>
</comment>
<feature type="binding site" evidence="7">
    <location>
        <position position="37"/>
    </location>
    <ligand>
        <name>substrate</name>
    </ligand>
</feature>
<keyword evidence="4 7" id="KW-0418">Kinase</keyword>
<dbReference type="InterPro" id="IPR027417">
    <property type="entry name" value="P-loop_NTPase"/>
</dbReference>
<evidence type="ECO:0000256" key="7">
    <source>
        <dbReference type="HAMAP-Rule" id="MF_00109"/>
    </source>
</evidence>
<organism evidence="8 9">
    <name type="scientific">Lederbergia citrea</name>
    <dbReference type="NCBI Taxonomy" id="2833581"/>
    <lineage>
        <taxon>Bacteria</taxon>
        <taxon>Bacillati</taxon>
        <taxon>Bacillota</taxon>
        <taxon>Bacilli</taxon>
        <taxon>Bacillales</taxon>
        <taxon>Bacillaceae</taxon>
        <taxon>Lederbergia</taxon>
    </lineage>
</organism>
<comment type="catalytic activity">
    <reaction evidence="7">
        <text>shikimate + ATP = 3-phosphoshikimate + ADP + H(+)</text>
        <dbReference type="Rhea" id="RHEA:13121"/>
        <dbReference type="ChEBI" id="CHEBI:15378"/>
        <dbReference type="ChEBI" id="CHEBI:30616"/>
        <dbReference type="ChEBI" id="CHEBI:36208"/>
        <dbReference type="ChEBI" id="CHEBI:145989"/>
        <dbReference type="ChEBI" id="CHEBI:456216"/>
        <dbReference type="EC" id="2.7.1.71"/>
    </reaction>
</comment>
<dbReference type="GO" id="GO:0008652">
    <property type="term" value="P:amino acid biosynthetic process"/>
    <property type="evidence" value="ECO:0007669"/>
    <property type="project" value="UniProtKB-KW"/>
</dbReference>
<feature type="binding site" evidence="7">
    <location>
        <position position="142"/>
    </location>
    <ligand>
        <name>substrate</name>
    </ligand>
</feature>
<sequence>MKLQQESLYLIGFMGAGKTSVGNLLGDMCGLAVIDTDQVIEKQENMPIRDLFERHGEAYFRELETDVLQKLANGGAGAPAIITTGGGIILKEKNRQLLKESGRTIFLQCNPKVVVERLQQDTTRPLIKNKTIEEINHMYQMRLPLYLECAITSIDTSAQSIKEVAESIKLRMNI</sequence>
<feature type="binding site" evidence="7">
    <location>
        <position position="159"/>
    </location>
    <ligand>
        <name>ATP</name>
        <dbReference type="ChEBI" id="CHEBI:30616"/>
    </ligand>
</feature>
<evidence type="ECO:0000313" key="9">
    <source>
        <dbReference type="Proteomes" id="UP000676456"/>
    </source>
</evidence>
<dbReference type="EMBL" id="JAGYPN010000001">
    <property type="protein sequence ID" value="MBS4222415.1"/>
    <property type="molecule type" value="Genomic_DNA"/>
</dbReference>
<accession>A0A942UJ58</accession>
<dbReference type="PRINTS" id="PR01100">
    <property type="entry name" value="SHIKIMTKNASE"/>
</dbReference>
<dbReference type="HAMAP" id="MF_00109">
    <property type="entry name" value="Shikimate_kinase"/>
    <property type="match status" value="1"/>
</dbReference>
<dbReference type="InterPro" id="IPR031322">
    <property type="entry name" value="Shikimate/glucono_kinase"/>
</dbReference>
<keyword evidence="2 7" id="KW-0808">Transferase</keyword>
<comment type="function">
    <text evidence="7">Catalyzes the specific phosphorylation of the 3-hydroxyl group of shikimic acid using ATP as a cosubstrate.</text>
</comment>
<keyword evidence="3 7" id="KW-0547">Nucleotide-binding</keyword>
<feature type="binding site" evidence="7">
    <location>
        <position position="61"/>
    </location>
    <ligand>
        <name>substrate</name>
    </ligand>
</feature>
<evidence type="ECO:0000256" key="1">
    <source>
        <dbReference type="ARBA" id="ARBA00022605"/>
    </source>
</evidence>
<keyword evidence="1 7" id="KW-0028">Amino-acid biosynthesis</keyword>
<name>A0A942UJ58_9BACI</name>
<gene>
    <name evidence="7" type="primary">aroK</name>
    <name evidence="8" type="ORF">KHA91_06540</name>
</gene>
<dbReference type="Proteomes" id="UP000676456">
    <property type="component" value="Unassembled WGS sequence"/>
</dbReference>
<comment type="subcellular location">
    <subcellularLocation>
        <location evidence="7">Cytoplasm</location>
    </subcellularLocation>
</comment>
<evidence type="ECO:0000256" key="2">
    <source>
        <dbReference type="ARBA" id="ARBA00022679"/>
    </source>
</evidence>
<evidence type="ECO:0000256" key="4">
    <source>
        <dbReference type="ARBA" id="ARBA00022777"/>
    </source>
</evidence>
<keyword evidence="9" id="KW-1185">Reference proteome</keyword>
<keyword evidence="7" id="KW-0460">Magnesium</keyword>
<dbReference type="GO" id="GO:0000287">
    <property type="term" value="F:magnesium ion binding"/>
    <property type="evidence" value="ECO:0007669"/>
    <property type="project" value="UniProtKB-UniRule"/>
</dbReference>
<evidence type="ECO:0000256" key="3">
    <source>
        <dbReference type="ARBA" id="ARBA00022741"/>
    </source>
</evidence>
<dbReference type="AlphaFoldDB" id="A0A942UJ58"/>